<organism evidence="1 2">
    <name type="scientific">Dictyocaulus viviparus</name>
    <name type="common">Bovine lungworm</name>
    <dbReference type="NCBI Taxonomy" id="29172"/>
    <lineage>
        <taxon>Eukaryota</taxon>
        <taxon>Metazoa</taxon>
        <taxon>Ecdysozoa</taxon>
        <taxon>Nematoda</taxon>
        <taxon>Chromadorea</taxon>
        <taxon>Rhabditida</taxon>
        <taxon>Rhabditina</taxon>
        <taxon>Rhabditomorpha</taxon>
        <taxon>Strongyloidea</taxon>
        <taxon>Metastrongylidae</taxon>
        <taxon>Dictyocaulus</taxon>
    </lineage>
</organism>
<protein>
    <submittedName>
        <fullName evidence="1">Uncharacterized protein</fullName>
    </submittedName>
</protein>
<dbReference type="Proteomes" id="UP000053766">
    <property type="component" value="Unassembled WGS sequence"/>
</dbReference>
<reference evidence="2" key="2">
    <citation type="journal article" date="2016" name="Sci. Rep.">
        <title>Dictyocaulus viviparus genome, variome and transcriptome elucidate lungworm biology and support future intervention.</title>
        <authorList>
            <person name="McNulty S.N."/>
            <person name="Strube C."/>
            <person name="Rosa B.A."/>
            <person name="Martin J.C."/>
            <person name="Tyagi R."/>
            <person name="Choi Y.J."/>
            <person name="Wang Q."/>
            <person name="Hallsworth Pepin K."/>
            <person name="Zhang X."/>
            <person name="Ozersky P."/>
            <person name="Wilson R.K."/>
            <person name="Sternberg P.W."/>
            <person name="Gasser R.B."/>
            <person name="Mitreva M."/>
        </authorList>
    </citation>
    <scope>NUCLEOTIDE SEQUENCE [LARGE SCALE GENOMIC DNA]</scope>
    <source>
        <strain evidence="2">HannoverDv2000</strain>
    </source>
</reference>
<dbReference type="STRING" id="29172.A0A0D8XV79"/>
<dbReference type="OrthoDB" id="68020at2759"/>
<gene>
    <name evidence="1" type="ORF">DICVIV_07697</name>
</gene>
<accession>A0A0D8XV79</accession>
<evidence type="ECO:0000313" key="2">
    <source>
        <dbReference type="Proteomes" id="UP000053766"/>
    </source>
</evidence>
<evidence type="ECO:0000313" key="1">
    <source>
        <dbReference type="EMBL" id="KJH46261.1"/>
    </source>
</evidence>
<proteinExistence type="predicted"/>
<dbReference type="AlphaFoldDB" id="A0A0D8XV79"/>
<reference evidence="1 2" key="1">
    <citation type="submission" date="2013-11" db="EMBL/GenBank/DDBJ databases">
        <title>Draft genome of the bovine lungworm Dictyocaulus viviparus.</title>
        <authorList>
            <person name="Mitreva M."/>
        </authorList>
    </citation>
    <scope>NUCLEOTIDE SEQUENCE [LARGE SCALE GENOMIC DNA]</scope>
    <source>
        <strain evidence="1 2">HannoverDv2000</strain>
    </source>
</reference>
<dbReference type="EMBL" id="KN716362">
    <property type="protein sequence ID" value="KJH46261.1"/>
    <property type="molecule type" value="Genomic_DNA"/>
</dbReference>
<sequence>MHFFPNTFCNTNSIKRTAYLSYNENTWSPLFLYRLPSDIALSAIRDHGTEGIGRVEIGSKMGLDTSAKAGNRRVSSYILTACNEHPHHIGQFQKMEGKIRCIKYFWKADREPEQFKKLFDDFKKFAGMPCPFKLGQVMKFPNCNLSTLRISDVTLRRLNDILEMIANKRVVVTIHKISKFISRRERAYGYDFTVRLVQIVCHREIQSAEDPEVLEAVRTTIDEYHQEGRVFPHGQLRFSMKRRTEIGEQLAVLDSFEDIAKECINGITFSQRYNLLRVQVCSELPGLILQDFQALFS</sequence>
<name>A0A0D8XV79_DICVI</name>
<keyword evidence="2" id="KW-1185">Reference proteome</keyword>